<keyword evidence="2" id="KW-0812">Transmembrane</keyword>
<dbReference type="Proteomes" id="UP000322214">
    <property type="component" value="Chromosome"/>
</dbReference>
<protein>
    <submittedName>
        <fullName evidence="8">Glycosyl hydrolase family 71</fullName>
    </submittedName>
</protein>
<dbReference type="Gene3D" id="3.20.20.80">
    <property type="entry name" value="Glycosidases"/>
    <property type="match status" value="1"/>
</dbReference>
<keyword evidence="5" id="KW-1133">Transmembrane helix</keyword>
<evidence type="ECO:0000256" key="1">
    <source>
        <dbReference type="ARBA" id="ARBA00004323"/>
    </source>
</evidence>
<keyword evidence="3 8" id="KW-0378">Hydrolase</keyword>
<evidence type="ECO:0000256" key="6">
    <source>
        <dbReference type="ARBA" id="ARBA00023034"/>
    </source>
</evidence>
<dbReference type="AlphaFoldDB" id="A0A5B9PBP4"/>
<dbReference type="GO" id="GO:0051118">
    <property type="term" value="F:glucan endo-1,3-alpha-glucosidase activity"/>
    <property type="evidence" value="ECO:0007669"/>
    <property type="project" value="InterPro"/>
</dbReference>
<gene>
    <name evidence="8" type="ORF">MFFC18_04220</name>
</gene>
<dbReference type="STRING" id="980251.GCA_001642875_02394"/>
<keyword evidence="4" id="KW-0735">Signal-anchor</keyword>
<dbReference type="EMBL" id="CP042912">
    <property type="protein sequence ID" value="QEG20573.1"/>
    <property type="molecule type" value="Genomic_DNA"/>
</dbReference>
<comment type="subcellular location">
    <subcellularLocation>
        <location evidence="1">Golgi apparatus membrane</location>
        <topology evidence="1">Single-pass type II membrane protein</topology>
    </subcellularLocation>
</comment>
<dbReference type="InterPro" id="IPR005197">
    <property type="entry name" value="Glyco_hydro_71"/>
</dbReference>
<name>A0A5B9PBP4_9BACT</name>
<evidence type="ECO:0000256" key="7">
    <source>
        <dbReference type="ARBA" id="ARBA00023136"/>
    </source>
</evidence>
<keyword evidence="6" id="KW-0333">Golgi apparatus</keyword>
<sequence length="421" mass="47922">MTQVFRICSSLLLALVVFAILEVSSGVAKGDEPAARQSEPLILAHYMPWFESQEFSGKWGWHWTMNQFDPDAIGEDGHPKIASHYHPLAGLYDSNDPKLLECHVQQMKLAGFDGVIIDWYGTKDANDYAMLHRNTVHLIKHIRKAGMKYAICYEDQTLKHMVNQKTVRADDAVSVGKESFQWMDENWFGDPLYATIDGRPLLAVFGPQYFEKEQWSELRKGLRYQPAIYSLPHVQEKYGLDGVFGWAPAWGGKPIAFETWNGYLDQLYSREDPESYVAIAFPGFVDIYDVADVQATHGSIAHNDGKTMRHTFERALESKSPIVQIATWNDYGEGTMIEPTHENGYRDLEYLQSALLSDSDYSVADLRLPLAVYLARKKLKGDAERQAILDQASALITDGKCDEARGLLQQKKLRFLWENER</sequence>
<dbReference type="KEGG" id="mff:MFFC18_04220"/>
<organism evidence="8 9">
    <name type="scientific">Mariniblastus fucicola</name>
    <dbReference type="NCBI Taxonomy" id="980251"/>
    <lineage>
        <taxon>Bacteria</taxon>
        <taxon>Pseudomonadati</taxon>
        <taxon>Planctomycetota</taxon>
        <taxon>Planctomycetia</taxon>
        <taxon>Pirellulales</taxon>
        <taxon>Pirellulaceae</taxon>
        <taxon>Mariniblastus</taxon>
    </lineage>
</organism>
<keyword evidence="9" id="KW-1185">Reference proteome</keyword>
<accession>A0A5B9PBP4</accession>
<dbReference type="CDD" id="cd11575">
    <property type="entry name" value="GH99_GH71_like_3"/>
    <property type="match status" value="1"/>
</dbReference>
<dbReference type="PANTHER" id="PTHR13572:SF4">
    <property type="entry name" value="RE57134P"/>
    <property type="match status" value="1"/>
</dbReference>
<dbReference type="GO" id="GO:0004559">
    <property type="term" value="F:alpha-mannosidase activity"/>
    <property type="evidence" value="ECO:0007669"/>
    <property type="project" value="TreeGrafter"/>
</dbReference>
<evidence type="ECO:0000256" key="3">
    <source>
        <dbReference type="ARBA" id="ARBA00022801"/>
    </source>
</evidence>
<reference evidence="8 9" key="1">
    <citation type="submission" date="2019-08" db="EMBL/GenBank/DDBJ databases">
        <title>Deep-cultivation of Planctomycetes and their phenomic and genomic characterization uncovers novel biology.</title>
        <authorList>
            <person name="Wiegand S."/>
            <person name="Jogler M."/>
            <person name="Boedeker C."/>
            <person name="Pinto D."/>
            <person name="Vollmers J."/>
            <person name="Rivas-Marin E."/>
            <person name="Kohn T."/>
            <person name="Peeters S.H."/>
            <person name="Heuer A."/>
            <person name="Rast P."/>
            <person name="Oberbeckmann S."/>
            <person name="Bunk B."/>
            <person name="Jeske O."/>
            <person name="Meyerdierks A."/>
            <person name="Storesund J.E."/>
            <person name="Kallscheuer N."/>
            <person name="Luecker S."/>
            <person name="Lage O.M."/>
            <person name="Pohl T."/>
            <person name="Merkel B.J."/>
            <person name="Hornburger P."/>
            <person name="Mueller R.-W."/>
            <person name="Bruemmer F."/>
            <person name="Labrenz M."/>
            <person name="Spormann A.M."/>
            <person name="Op den Camp H."/>
            <person name="Overmann J."/>
            <person name="Amann R."/>
            <person name="Jetten M.S.M."/>
            <person name="Mascher T."/>
            <person name="Medema M.H."/>
            <person name="Devos D.P."/>
            <person name="Kaster A.-K."/>
            <person name="Ovreas L."/>
            <person name="Rohde M."/>
            <person name="Galperin M.Y."/>
            <person name="Jogler C."/>
        </authorList>
    </citation>
    <scope>NUCLEOTIDE SEQUENCE [LARGE SCALE GENOMIC DNA]</scope>
    <source>
        <strain evidence="8 9">FC18</strain>
    </source>
</reference>
<dbReference type="PANTHER" id="PTHR13572">
    <property type="entry name" value="ENDO-ALPHA-1,2-MANNOSIDASE"/>
    <property type="match status" value="1"/>
</dbReference>
<dbReference type="Pfam" id="PF03659">
    <property type="entry name" value="Glyco_hydro_71"/>
    <property type="match status" value="1"/>
</dbReference>
<dbReference type="RefSeq" id="WP_075084816.1">
    <property type="nucleotide sequence ID" value="NZ_CP042912.1"/>
</dbReference>
<evidence type="ECO:0000256" key="2">
    <source>
        <dbReference type="ARBA" id="ARBA00022692"/>
    </source>
</evidence>
<evidence type="ECO:0000256" key="5">
    <source>
        <dbReference type="ARBA" id="ARBA00022989"/>
    </source>
</evidence>
<dbReference type="InterPro" id="IPR026071">
    <property type="entry name" value="Glyco_Hydrolase_99"/>
</dbReference>
<evidence type="ECO:0000313" key="9">
    <source>
        <dbReference type="Proteomes" id="UP000322214"/>
    </source>
</evidence>
<proteinExistence type="predicted"/>
<evidence type="ECO:0000256" key="4">
    <source>
        <dbReference type="ARBA" id="ARBA00022968"/>
    </source>
</evidence>
<dbReference type="OrthoDB" id="9816564at2"/>
<evidence type="ECO:0000313" key="8">
    <source>
        <dbReference type="EMBL" id="QEG20573.1"/>
    </source>
</evidence>
<keyword evidence="7" id="KW-0472">Membrane</keyword>